<name>A0ABU8XXD8_9PROT</name>
<comment type="caution">
    <text evidence="1">The sequence shown here is derived from an EMBL/GenBank/DDBJ whole genome shotgun (WGS) entry which is preliminary data.</text>
</comment>
<proteinExistence type="predicted"/>
<dbReference type="Proteomes" id="UP001375743">
    <property type="component" value="Unassembled WGS sequence"/>
</dbReference>
<reference evidence="1 2" key="1">
    <citation type="submission" date="2024-01" db="EMBL/GenBank/DDBJ databases">
        <title>Multi-omics insights into the function and evolution of sodium benzoate biodegradation pathways in Benzoatithermus flavus gen. nov., sp. nov. from hot spring.</title>
        <authorList>
            <person name="Hu C.-J."/>
            <person name="Li W.-J."/>
        </authorList>
    </citation>
    <scope>NUCLEOTIDE SEQUENCE [LARGE SCALE GENOMIC DNA]</scope>
    <source>
        <strain evidence="1 2">SYSU G07066</strain>
    </source>
</reference>
<dbReference type="RefSeq" id="WP_418161728.1">
    <property type="nucleotide sequence ID" value="NZ_JBBLZC010000037.1"/>
</dbReference>
<evidence type="ECO:0008006" key="3">
    <source>
        <dbReference type="Google" id="ProtNLM"/>
    </source>
</evidence>
<organism evidence="1 2">
    <name type="scientific">Benzoatithermus flavus</name>
    <dbReference type="NCBI Taxonomy" id="3108223"/>
    <lineage>
        <taxon>Bacteria</taxon>
        <taxon>Pseudomonadati</taxon>
        <taxon>Pseudomonadota</taxon>
        <taxon>Alphaproteobacteria</taxon>
        <taxon>Geminicoccales</taxon>
        <taxon>Geminicoccaceae</taxon>
        <taxon>Benzoatithermus</taxon>
    </lineage>
</organism>
<evidence type="ECO:0000313" key="1">
    <source>
        <dbReference type="EMBL" id="MEK0085881.1"/>
    </source>
</evidence>
<accession>A0ABU8XXD8</accession>
<sequence>MDLLETIQRLWYRQRAFRAMLAQLESHSDRELMRDLRLTRADLPQLAYEEAARRAVALARRQTTAAKLPVRPHG</sequence>
<protein>
    <recommendedName>
        <fullName evidence="3">DUF1127 domain-containing protein</fullName>
    </recommendedName>
</protein>
<gene>
    <name evidence="1" type="ORF">U1T56_22225</name>
</gene>
<keyword evidence="2" id="KW-1185">Reference proteome</keyword>
<evidence type="ECO:0000313" key="2">
    <source>
        <dbReference type="Proteomes" id="UP001375743"/>
    </source>
</evidence>
<dbReference type="EMBL" id="JBBLZC010000037">
    <property type="protein sequence ID" value="MEK0085881.1"/>
    <property type="molecule type" value="Genomic_DNA"/>
</dbReference>